<dbReference type="AlphaFoldDB" id="A0A2W1FVY4"/>
<dbReference type="Gene3D" id="3.40.50.1820">
    <property type="entry name" value="alpha/beta hydrolase"/>
    <property type="match status" value="1"/>
</dbReference>
<dbReference type="PANTHER" id="PTHR17630:SF44">
    <property type="entry name" value="PROTEIN AIM2"/>
    <property type="match status" value="1"/>
</dbReference>
<feature type="domain" description="Dienelactone hydrolase" evidence="1">
    <location>
        <begin position="2"/>
        <end position="198"/>
    </location>
</feature>
<dbReference type="InterPro" id="IPR002925">
    <property type="entry name" value="Dienelactn_hydro"/>
</dbReference>
<dbReference type="SUPFAM" id="SSF53474">
    <property type="entry name" value="alpha/beta-Hydrolases"/>
    <property type="match status" value="1"/>
</dbReference>
<gene>
    <name evidence="2" type="ORF">PtrM4_029330</name>
</gene>
<dbReference type="KEGG" id="ptrr:6349857"/>
<organism evidence="2 3">
    <name type="scientific">Pyrenophora tritici-repentis</name>
    <dbReference type="NCBI Taxonomy" id="45151"/>
    <lineage>
        <taxon>Eukaryota</taxon>
        <taxon>Fungi</taxon>
        <taxon>Dikarya</taxon>
        <taxon>Ascomycota</taxon>
        <taxon>Pezizomycotina</taxon>
        <taxon>Dothideomycetes</taxon>
        <taxon>Pleosporomycetidae</taxon>
        <taxon>Pleosporales</taxon>
        <taxon>Pleosporineae</taxon>
        <taxon>Pleosporaceae</taxon>
        <taxon>Pyrenophora</taxon>
    </lineage>
</organism>
<proteinExistence type="predicted"/>
<reference evidence="2" key="1">
    <citation type="journal article" date="2018" name="BMC Genomics">
        <title>Comparative genomics of the wheat fungal pathogen Pyrenophora tritici-repentis reveals chromosomal variations and genome plasticity.</title>
        <authorList>
            <person name="Moolhuijzen P."/>
            <person name="See P.T."/>
            <person name="Hane J.K."/>
            <person name="Shi G."/>
            <person name="Liu Z."/>
            <person name="Oliver R.P."/>
            <person name="Moffat C.S."/>
        </authorList>
    </citation>
    <scope>NUCLEOTIDE SEQUENCE [LARGE SCALE GENOMIC DNA]</scope>
    <source>
        <strain evidence="2">M4</strain>
    </source>
</reference>
<evidence type="ECO:0000313" key="3">
    <source>
        <dbReference type="Proteomes" id="UP000245464"/>
    </source>
</evidence>
<dbReference type="GO" id="GO:0016787">
    <property type="term" value="F:hydrolase activity"/>
    <property type="evidence" value="ECO:0007669"/>
    <property type="project" value="InterPro"/>
</dbReference>
<evidence type="ECO:0000313" key="2">
    <source>
        <dbReference type="EMBL" id="KAF7578693.1"/>
    </source>
</evidence>
<dbReference type="InterPro" id="IPR029058">
    <property type="entry name" value="AB_hydrolase_fold"/>
</dbReference>
<accession>A0A2W1FVY4</accession>
<name>A0A2W1FVY4_9PLEO</name>
<dbReference type="PANTHER" id="PTHR17630">
    <property type="entry name" value="DIENELACTONE HYDROLASE"/>
    <property type="match status" value="1"/>
</dbReference>
<dbReference type="GeneID" id="6349857"/>
<sequence>MTDIFGPTFPNTQLLADAFALSGYLVLIPDVFCGRELTFPIPPSFNLQHYIDMTMPRAETVDPIYKRVIQWLREERGVKRVGGVGYCFGGRYVCRWLAKAEGGLDAGFIAHPSFVNAEEVWGVNRPLSIAAAETDDIFPAEKRRETEDILKQLSVPYELCLYSHVEHGFGVKGDLSHARAKFAKEQAFRQAVCWMDEYVKKDWREEDGRS</sequence>
<dbReference type="Proteomes" id="UP000245464">
    <property type="component" value="Chromosome 1"/>
</dbReference>
<dbReference type="Pfam" id="PF01738">
    <property type="entry name" value="DLH"/>
    <property type="match status" value="1"/>
</dbReference>
<evidence type="ECO:0000259" key="1">
    <source>
        <dbReference type="Pfam" id="PF01738"/>
    </source>
</evidence>
<protein>
    <recommendedName>
        <fullName evidence="1">Dienelactone hydrolase domain-containing protein</fullName>
    </recommendedName>
</protein>
<dbReference type="RefSeq" id="XP_065966070.1">
    <property type="nucleotide sequence ID" value="XM_066103868.1"/>
</dbReference>
<dbReference type="EMBL" id="NQIK02000001">
    <property type="protein sequence ID" value="KAF7578693.1"/>
    <property type="molecule type" value="Genomic_DNA"/>
</dbReference>
<comment type="caution">
    <text evidence="2">The sequence shown here is derived from an EMBL/GenBank/DDBJ whole genome shotgun (WGS) entry which is preliminary data.</text>
</comment>